<proteinExistence type="predicted"/>
<protein>
    <recommendedName>
        <fullName evidence="3">LXG domain-containing protein</fullName>
    </recommendedName>
</protein>
<reference evidence="1 2" key="1">
    <citation type="submission" date="2023-06" db="EMBL/GenBank/DDBJ databases">
        <title>Sporosarcina sp. nov., isolated from Korean traditional fermented seafood 'Jeotgal'.</title>
        <authorList>
            <person name="Yang A.I."/>
            <person name="Shin N.-R."/>
        </authorList>
    </citation>
    <scope>NUCLEOTIDE SEQUENCE [LARGE SCALE GENOMIC DNA]</scope>
    <source>
        <strain evidence="1 2">KCTC43456</strain>
    </source>
</reference>
<sequence>MEEFIVMQRPISFSPEEILFHELRSQYEQLAMEYADKFEKDYAQFKTIENVVQHSMDTAMNYMAEVAEFTADLLRDWKIYTVDEEIFFKHYISIDNLLDGYDFVCGEYEKIIDNAKELNAYRTARREYRGRISGGGFGLEGAVKGMATAGALNLATGVLHGTFNIIGSIGSAMANSVKKGKLYKNPELCNSLVNGLYIDILDLYKPVIQIINEELGYGLKEEFTELDYQRKKGLLSNIERISSEEEQKSVLIDLLKIDPTDFEIYLKVLSITGDPDGSLGKMADNFGVPLFNYKMNQLFDIVEQADIEDEEDAEFIKQKILQHSFTFGIDEEKLEPIYKELENRIEKFKRLDFDYLIEAEAGEVAHSSSDVREIIHELMESLPTAQRELSLLFDEAITKCSNALSHLTENGLEQGEWGIFQMDDSPFGNGKGGILLTNRHLYYKNTFSKPKQILLGSIEKITNSKDEIIINDHDKIQIVSIKRDTLSNYVSFLIKVVALISKTYNIREEQSASDQYAAIKKRIISIKEKKVREKLFLPNENPKAYANAIHEYVTLSQNEEILILFDDTIWSTAKKGFAITNHRLHLNLKENNRSFPLTAIEEVGCRGESHNKHIVLLMSNGEEVICKPSILEAVYWDDLLEPIADAIFDLSDMINDEPENIELMEPTETETNEEIGYEETVIDTREESVLETIAHTATIVEKPIKTKNFAKKVEGFYQSLNKNIEGYFYPCDRDDTKSQKRLKGALGSYAKLSTEETPYLLFDNTAFGSAKDGFLLSNEAIYYHNMWSNSGRIAYADIEDIEFKGNLYINGNEIQLELIGKKYRPELVDQLKQLILG</sequence>
<evidence type="ECO:0000313" key="1">
    <source>
        <dbReference type="EMBL" id="MDW0116087.1"/>
    </source>
</evidence>
<name>A0AAW9A4R9_9BACL</name>
<keyword evidence="2" id="KW-1185">Reference proteome</keyword>
<evidence type="ECO:0008006" key="3">
    <source>
        <dbReference type="Google" id="ProtNLM"/>
    </source>
</evidence>
<accession>A0AAW9A4R9</accession>
<dbReference type="EMBL" id="JAUBDJ010000002">
    <property type="protein sequence ID" value="MDW0116087.1"/>
    <property type="molecule type" value="Genomic_DNA"/>
</dbReference>
<gene>
    <name evidence="1" type="ORF">QTL97_04005</name>
</gene>
<evidence type="ECO:0000313" key="2">
    <source>
        <dbReference type="Proteomes" id="UP001271648"/>
    </source>
</evidence>
<dbReference type="Proteomes" id="UP001271648">
    <property type="component" value="Unassembled WGS sequence"/>
</dbReference>
<dbReference type="AlphaFoldDB" id="A0AAW9A4R9"/>
<comment type="caution">
    <text evidence="1">The sequence shown here is derived from an EMBL/GenBank/DDBJ whole genome shotgun (WGS) entry which is preliminary data.</text>
</comment>
<organism evidence="1 2">
    <name type="scientific">Sporosarcina thermotolerans</name>
    <dbReference type="NCBI Taxonomy" id="633404"/>
    <lineage>
        <taxon>Bacteria</taxon>
        <taxon>Bacillati</taxon>
        <taxon>Bacillota</taxon>
        <taxon>Bacilli</taxon>
        <taxon>Bacillales</taxon>
        <taxon>Caryophanaceae</taxon>
        <taxon>Sporosarcina</taxon>
    </lineage>
</organism>
<dbReference type="RefSeq" id="WP_283732777.1">
    <property type="nucleotide sequence ID" value="NZ_CP125968.1"/>
</dbReference>